<feature type="domain" description="Flagellar hook-length control protein-like C-terminal" evidence="2">
    <location>
        <begin position="399"/>
        <end position="471"/>
    </location>
</feature>
<keyword evidence="3" id="KW-0282">Flagellum</keyword>
<name>A0ABS8BUE0_9RHOB</name>
<feature type="region of interest" description="Disordered" evidence="1">
    <location>
        <begin position="470"/>
        <end position="515"/>
    </location>
</feature>
<reference evidence="3" key="1">
    <citation type="submission" date="2021-10" db="EMBL/GenBank/DDBJ databases">
        <title>Loktanella gaetbuli sp. nov., isolated from a tidal flat.</title>
        <authorList>
            <person name="Park S."/>
            <person name="Yoon J.-H."/>
        </authorList>
    </citation>
    <scope>NUCLEOTIDE SEQUENCE</scope>
    <source>
        <strain evidence="3">TSTF-M6</strain>
    </source>
</reference>
<keyword evidence="4" id="KW-1185">Reference proteome</keyword>
<dbReference type="EMBL" id="JAJATZ010000003">
    <property type="protein sequence ID" value="MCB5199358.1"/>
    <property type="molecule type" value="Genomic_DNA"/>
</dbReference>
<dbReference type="CDD" id="cd17470">
    <property type="entry name" value="T3SS_Flik_C"/>
    <property type="match status" value="1"/>
</dbReference>
<dbReference type="Gene3D" id="3.30.750.140">
    <property type="match status" value="1"/>
</dbReference>
<keyword evidence="3" id="KW-0966">Cell projection</keyword>
<dbReference type="InterPro" id="IPR021136">
    <property type="entry name" value="Flagellar_hook_control-like_C"/>
</dbReference>
<evidence type="ECO:0000259" key="2">
    <source>
        <dbReference type="Pfam" id="PF02120"/>
    </source>
</evidence>
<accession>A0ABS8BUE0</accession>
<dbReference type="Proteomes" id="UP001138961">
    <property type="component" value="Unassembled WGS sequence"/>
</dbReference>
<feature type="compositionally biased region" description="Polar residues" evidence="1">
    <location>
        <begin position="481"/>
        <end position="499"/>
    </location>
</feature>
<dbReference type="RefSeq" id="WP_226748113.1">
    <property type="nucleotide sequence ID" value="NZ_JAJATZ010000003.1"/>
</dbReference>
<sequence>MQIALGPGMTRGQVLFDVVSPSDVTVPSAPFDEFLTGDVGVWQMPDQEKAAGGEAGDENESAHLVDIIDAGASGPLPQAILPIPTDPMVLMHMPQNERAVKAVVASSSWPAATETEDMPFLTGTDGPGVRVDAHRGFRAAEGMTAQQIDTDGNLTVVSPVKEIGAPNAKSQESPGQPVSTLTDTTTAKLDVSDKANDQFVRGDTQKSALFQSIDQIIPAATTISPAAIAVTNPVVGFATAPRTSMPRTDLQLRQDDQTAVSLHTANTVPVMPPLGGAVSDDMTVGLSAIDKQAFRRTLEGQRQGAVEIQATPVSDPHDKSSIFGGITSMMRPDRDSVDLLRSVHAGLTSDSGARSDLMTPFAPLGLGSGDLQAERVPRSTVASPVAGSVAQQIAVTINQATEGTVELALNPAELGRVRMTLTAQDHGMAIHVLTERPETADLMRRHVDGLQQELRALGYTSVTLDFDAGGATRDRAKGQPEPSQNANEIGTVSTGEQPIQPQPVALRTGGLDLRL</sequence>
<comment type="caution">
    <text evidence="3">The sequence shown here is derived from an EMBL/GenBank/DDBJ whole genome shotgun (WGS) entry which is preliminary data.</text>
</comment>
<keyword evidence="3" id="KW-0969">Cilium</keyword>
<proteinExistence type="predicted"/>
<organism evidence="3 4">
    <name type="scientific">Loktanella gaetbuli</name>
    <dbReference type="NCBI Taxonomy" id="2881335"/>
    <lineage>
        <taxon>Bacteria</taxon>
        <taxon>Pseudomonadati</taxon>
        <taxon>Pseudomonadota</taxon>
        <taxon>Alphaproteobacteria</taxon>
        <taxon>Rhodobacterales</taxon>
        <taxon>Roseobacteraceae</taxon>
        <taxon>Loktanella</taxon>
    </lineage>
</organism>
<gene>
    <name evidence="3" type="ORF">LGQ03_08900</name>
</gene>
<evidence type="ECO:0000256" key="1">
    <source>
        <dbReference type="SAM" id="MobiDB-lite"/>
    </source>
</evidence>
<dbReference type="Pfam" id="PF02120">
    <property type="entry name" value="Flg_hook"/>
    <property type="match status" value="1"/>
</dbReference>
<dbReference type="InterPro" id="IPR038610">
    <property type="entry name" value="FliK-like_C_sf"/>
</dbReference>
<evidence type="ECO:0000313" key="4">
    <source>
        <dbReference type="Proteomes" id="UP001138961"/>
    </source>
</evidence>
<protein>
    <submittedName>
        <fullName evidence="3">Flagellar hook-length control protein FliK</fullName>
    </submittedName>
</protein>
<evidence type="ECO:0000313" key="3">
    <source>
        <dbReference type="EMBL" id="MCB5199358.1"/>
    </source>
</evidence>